<accession>A0ABW9SIW0</accession>
<keyword evidence="1" id="KW-0812">Transmembrane</keyword>
<dbReference type="Proteomes" id="UP000735592">
    <property type="component" value="Unassembled WGS sequence"/>
</dbReference>
<dbReference type="EMBL" id="WNKW01000001">
    <property type="protein sequence ID" value="MTW31476.1"/>
    <property type="molecule type" value="Genomic_DNA"/>
</dbReference>
<evidence type="ECO:0000313" key="2">
    <source>
        <dbReference type="EMBL" id="MTW31476.1"/>
    </source>
</evidence>
<keyword evidence="1" id="KW-1133">Transmembrane helix</keyword>
<organism evidence="2 3">
    <name type="scientific">Pseudoduganella danionis</name>
    <dbReference type="NCBI Taxonomy" id="1890295"/>
    <lineage>
        <taxon>Bacteria</taxon>
        <taxon>Pseudomonadati</taxon>
        <taxon>Pseudomonadota</taxon>
        <taxon>Betaproteobacteria</taxon>
        <taxon>Burkholderiales</taxon>
        <taxon>Oxalobacteraceae</taxon>
        <taxon>Telluria group</taxon>
        <taxon>Pseudoduganella</taxon>
    </lineage>
</organism>
<gene>
    <name evidence="2" type="ORF">GM655_01400</name>
</gene>
<sequence>MSSLSDISPVLIPVIAMLIPLAFIIAWAVIKITRLNLLHETVRQLSAHGQPIPPELLSEIVNNKRH</sequence>
<comment type="caution">
    <text evidence="2">The sequence shown here is derived from an EMBL/GenBank/DDBJ whole genome shotgun (WGS) entry which is preliminary data.</text>
</comment>
<evidence type="ECO:0000313" key="3">
    <source>
        <dbReference type="Proteomes" id="UP000735592"/>
    </source>
</evidence>
<proteinExistence type="predicted"/>
<keyword evidence="1" id="KW-0472">Membrane</keyword>
<evidence type="ECO:0000256" key="1">
    <source>
        <dbReference type="SAM" id="Phobius"/>
    </source>
</evidence>
<reference evidence="2 3" key="1">
    <citation type="submission" date="2019-11" db="EMBL/GenBank/DDBJ databases">
        <title>Type strains purchased from KCTC, JCM and DSMZ.</title>
        <authorList>
            <person name="Lu H."/>
        </authorList>
    </citation>
    <scope>NUCLEOTIDE SEQUENCE [LARGE SCALE GENOMIC DNA]</scope>
    <source>
        <strain evidence="2 3">DSM 103461</strain>
    </source>
</reference>
<dbReference type="RefSeq" id="WP_155432854.1">
    <property type="nucleotide sequence ID" value="NZ_JAYRJW010000014.1"/>
</dbReference>
<name>A0ABW9SIW0_9BURK</name>
<protein>
    <submittedName>
        <fullName evidence="2">Uncharacterized protein</fullName>
    </submittedName>
</protein>
<keyword evidence="3" id="KW-1185">Reference proteome</keyword>
<feature type="transmembrane region" description="Helical" evidence="1">
    <location>
        <begin position="12"/>
        <end position="30"/>
    </location>
</feature>